<dbReference type="Gramene" id="KVI04915">
    <property type="protein sequence ID" value="KVI04915"/>
    <property type="gene ID" value="Ccrd_016753"/>
</dbReference>
<accession>A0A103Y9E9</accession>
<keyword evidence="5" id="KW-0805">Transcription regulation</keyword>
<dbReference type="InterPro" id="IPR052426">
    <property type="entry name" value="Plant_dev_regulator"/>
</dbReference>
<evidence type="ECO:0000256" key="9">
    <source>
        <dbReference type="SAM" id="MobiDB-lite"/>
    </source>
</evidence>
<dbReference type="STRING" id="59895.A0A103Y9E9"/>
<evidence type="ECO:0000256" key="7">
    <source>
        <dbReference type="ARBA" id="ARBA00023242"/>
    </source>
</evidence>
<dbReference type="SUPFAM" id="SSF57667">
    <property type="entry name" value="beta-beta-alpha zinc fingers"/>
    <property type="match status" value="1"/>
</dbReference>
<feature type="compositionally biased region" description="Polar residues" evidence="9">
    <location>
        <begin position="73"/>
        <end position="89"/>
    </location>
</feature>
<keyword evidence="7" id="KW-0539">Nucleus</keyword>
<keyword evidence="3 8" id="KW-0863">Zinc-finger</keyword>
<evidence type="ECO:0000256" key="8">
    <source>
        <dbReference type="PROSITE-ProRule" id="PRU00042"/>
    </source>
</evidence>
<dbReference type="PROSITE" id="PS50157">
    <property type="entry name" value="ZINC_FINGER_C2H2_2"/>
    <property type="match status" value="1"/>
</dbReference>
<evidence type="ECO:0000256" key="5">
    <source>
        <dbReference type="ARBA" id="ARBA00023015"/>
    </source>
</evidence>
<evidence type="ECO:0000313" key="12">
    <source>
        <dbReference type="Proteomes" id="UP000243975"/>
    </source>
</evidence>
<gene>
    <name evidence="11" type="ORF">Ccrd_016753</name>
</gene>
<keyword evidence="6" id="KW-0804">Transcription</keyword>
<dbReference type="GO" id="GO:0005634">
    <property type="term" value="C:nucleus"/>
    <property type="evidence" value="ECO:0007669"/>
    <property type="project" value="UniProtKB-SubCell"/>
</dbReference>
<feature type="non-terminal residue" evidence="11">
    <location>
        <position position="198"/>
    </location>
</feature>
<proteinExistence type="predicted"/>
<dbReference type="InterPro" id="IPR013087">
    <property type="entry name" value="Znf_C2H2_type"/>
</dbReference>
<feature type="region of interest" description="Disordered" evidence="9">
    <location>
        <begin position="73"/>
        <end position="105"/>
    </location>
</feature>
<keyword evidence="2" id="KW-0479">Metal-binding</keyword>
<comment type="caution">
    <text evidence="11">The sequence shown here is derived from an EMBL/GenBank/DDBJ whole genome shotgun (WGS) entry which is preliminary data.</text>
</comment>
<evidence type="ECO:0000313" key="11">
    <source>
        <dbReference type="EMBL" id="KVI04915.1"/>
    </source>
</evidence>
<reference evidence="11 12" key="1">
    <citation type="journal article" date="2016" name="Sci. Rep.">
        <title>The genome sequence of the outbreeding globe artichoke constructed de novo incorporating a phase-aware low-pass sequencing strategy of F1 progeny.</title>
        <authorList>
            <person name="Scaglione D."/>
            <person name="Reyes-Chin-Wo S."/>
            <person name="Acquadro A."/>
            <person name="Froenicke L."/>
            <person name="Portis E."/>
            <person name="Beitel C."/>
            <person name="Tirone M."/>
            <person name="Mauro R."/>
            <person name="Lo Monaco A."/>
            <person name="Mauromicale G."/>
            <person name="Faccioli P."/>
            <person name="Cattivelli L."/>
            <person name="Rieseberg L."/>
            <person name="Michelmore R."/>
            <person name="Lanteri S."/>
        </authorList>
    </citation>
    <scope>NUCLEOTIDE SEQUENCE [LARGE SCALE GENOMIC DNA]</scope>
    <source>
        <strain evidence="11">2C</strain>
    </source>
</reference>
<evidence type="ECO:0000256" key="3">
    <source>
        <dbReference type="ARBA" id="ARBA00022771"/>
    </source>
</evidence>
<protein>
    <submittedName>
        <fullName evidence="11">Zinc finger, C2H2</fullName>
    </submittedName>
</protein>
<dbReference type="PANTHER" id="PTHR45801:SF107">
    <property type="entry name" value="TRANSCRIPTIONAL REGULATOR SUPERMAN-LIKE"/>
    <property type="match status" value="1"/>
</dbReference>
<feature type="compositionally biased region" description="Low complexity" evidence="9">
    <location>
        <begin position="90"/>
        <end position="105"/>
    </location>
</feature>
<evidence type="ECO:0000256" key="2">
    <source>
        <dbReference type="ARBA" id="ARBA00022723"/>
    </source>
</evidence>
<evidence type="ECO:0000256" key="6">
    <source>
        <dbReference type="ARBA" id="ARBA00023163"/>
    </source>
</evidence>
<keyword evidence="12" id="KW-1185">Reference proteome</keyword>
<dbReference type="PANTHER" id="PTHR45801">
    <property type="entry name" value="OS07G0101800 PROTEIN"/>
    <property type="match status" value="1"/>
</dbReference>
<feature type="domain" description="C2H2-type" evidence="10">
    <location>
        <begin position="41"/>
        <end position="68"/>
    </location>
</feature>
<dbReference type="Proteomes" id="UP000243975">
    <property type="component" value="Unassembled WGS sequence"/>
</dbReference>
<dbReference type="Gene3D" id="3.30.160.60">
    <property type="entry name" value="Classic Zinc Finger"/>
    <property type="match status" value="1"/>
</dbReference>
<dbReference type="InterPro" id="IPR036236">
    <property type="entry name" value="Znf_C2H2_sf"/>
</dbReference>
<dbReference type="PROSITE" id="PS00028">
    <property type="entry name" value="ZINC_FINGER_C2H2_1"/>
    <property type="match status" value="1"/>
</dbReference>
<evidence type="ECO:0000256" key="1">
    <source>
        <dbReference type="ARBA" id="ARBA00004123"/>
    </source>
</evidence>
<evidence type="ECO:0000256" key="4">
    <source>
        <dbReference type="ARBA" id="ARBA00022833"/>
    </source>
</evidence>
<comment type="subcellular location">
    <subcellularLocation>
        <location evidence="1">Nucleus</location>
    </subcellularLocation>
</comment>
<evidence type="ECO:0000259" key="10">
    <source>
        <dbReference type="PROSITE" id="PS50157"/>
    </source>
</evidence>
<dbReference type="EMBL" id="LEKV01001900">
    <property type="protein sequence ID" value="KVI04915.1"/>
    <property type="molecule type" value="Genomic_DNA"/>
</dbReference>
<keyword evidence="4" id="KW-0862">Zinc</keyword>
<dbReference type="AlphaFoldDB" id="A0A103Y9E9"/>
<name>A0A103Y9E9_CYNCS</name>
<sequence>MWVKRKNIELMNPFDESWEEEAFAEDGRGPLGGFVWPPRSYSCSFCRREFRSAQGLGGHMNIHRRERARLKQSLNSTTPPHNPSPHQNLFRSANPSFSSSPSSRVSLRTLCSNSDTKSTSCVSDDQVQMLLPSPDHGAAVETNFFLGFRLDSPPPGNGNDDHHRFDDEEVMNCKRQKTIVMPLMIMGSIEEVDLELRL</sequence>
<dbReference type="GO" id="GO:0008270">
    <property type="term" value="F:zinc ion binding"/>
    <property type="evidence" value="ECO:0007669"/>
    <property type="project" value="UniProtKB-KW"/>
</dbReference>
<organism evidence="11 12">
    <name type="scientific">Cynara cardunculus var. scolymus</name>
    <name type="common">Globe artichoke</name>
    <name type="synonym">Cynara scolymus</name>
    <dbReference type="NCBI Taxonomy" id="59895"/>
    <lineage>
        <taxon>Eukaryota</taxon>
        <taxon>Viridiplantae</taxon>
        <taxon>Streptophyta</taxon>
        <taxon>Embryophyta</taxon>
        <taxon>Tracheophyta</taxon>
        <taxon>Spermatophyta</taxon>
        <taxon>Magnoliopsida</taxon>
        <taxon>eudicotyledons</taxon>
        <taxon>Gunneridae</taxon>
        <taxon>Pentapetalae</taxon>
        <taxon>asterids</taxon>
        <taxon>campanulids</taxon>
        <taxon>Asterales</taxon>
        <taxon>Asteraceae</taxon>
        <taxon>Carduoideae</taxon>
        <taxon>Cardueae</taxon>
        <taxon>Carduinae</taxon>
        <taxon>Cynara</taxon>
    </lineage>
</organism>